<evidence type="ECO:0000256" key="6">
    <source>
        <dbReference type="ARBA" id="ARBA00023136"/>
    </source>
</evidence>
<evidence type="ECO:0000256" key="5">
    <source>
        <dbReference type="ARBA" id="ARBA00022989"/>
    </source>
</evidence>
<comment type="caution">
    <text evidence="9">The sequence shown here is derived from an EMBL/GenBank/DDBJ whole genome shotgun (WGS) entry which is preliminary data.</text>
</comment>
<dbReference type="Proteomes" id="UP001314681">
    <property type="component" value="Unassembled WGS sequence"/>
</dbReference>
<name>A0ABS6K5Y5_9FIRM</name>
<feature type="transmembrane region" description="Helical" evidence="7">
    <location>
        <begin position="142"/>
        <end position="165"/>
    </location>
</feature>
<dbReference type="SUPFAM" id="SSF161098">
    <property type="entry name" value="MetI-like"/>
    <property type="match status" value="1"/>
</dbReference>
<feature type="transmembrane region" description="Helical" evidence="7">
    <location>
        <begin position="114"/>
        <end position="136"/>
    </location>
</feature>
<keyword evidence="6 7" id="KW-0472">Membrane</keyword>
<keyword evidence="3" id="KW-1003">Cell membrane</keyword>
<dbReference type="InterPro" id="IPR035906">
    <property type="entry name" value="MetI-like_sf"/>
</dbReference>
<evidence type="ECO:0000256" key="4">
    <source>
        <dbReference type="ARBA" id="ARBA00022692"/>
    </source>
</evidence>
<accession>A0ABS6K5Y5</accession>
<dbReference type="PANTHER" id="PTHR32243">
    <property type="entry name" value="MALTOSE TRANSPORT SYSTEM PERMEASE-RELATED"/>
    <property type="match status" value="1"/>
</dbReference>
<protein>
    <submittedName>
        <fullName evidence="9">Carbohydrate ABC transporter permease</fullName>
    </submittedName>
</protein>
<dbReference type="Pfam" id="PF00528">
    <property type="entry name" value="BPD_transp_1"/>
    <property type="match status" value="1"/>
</dbReference>
<proteinExistence type="inferred from homology"/>
<dbReference type="PROSITE" id="PS50928">
    <property type="entry name" value="ABC_TM1"/>
    <property type="match status" value="1"/>
</dbReference>
<evidence type="ECO:0000256" key="2">
    <source>
        <dbReference type="ARBA" id="ARBA00022448"/>
    </source>
</evidence>
<evidence type="ECO:0000313" key="9">
    <source>
        <dbReference type="EMBL" id="MBU9725908.1"/>
    </source>
</evidence>
<evidence type="ECO:0000313" key="10">
    <source>
        <dbReference type="Proteomes" id="UP001314681"/>
    </source>
</evidence>
<feature type="domain" description="ABC transmembrane type-1" evidence="8">
    <location>
        <begin position="74"/>
        <end position="266"/>
    </location>
</feature>
<evidence type="ECO:0000256" key="3">
    <source>
        <dbReference type="ARBA" id="ARBA00022475"/>
    </source>
</evidence>
<dbReference type="RefSeq" id="WP_238726585.1">
    <property type="nucleotide sequence ID" value="NZ_JAHQCX010000004.1"/>
</dbReference>
<dbReference type="CDD" id="cd06261">
    <property type="entry name" value="TM_PBP2"/>
    <property type="match status" value="1"/>
</dbReference>
<evidence type="ECO:0000256" key="1">
    <source>
        <dbReference type="ARBA" id="ARBA00004651"/>
    </source>
</evidence>
<organism evidence="9 10">
    <name type="scientific">Diplocloster modestus</name>
    <dbReference type="NCBI Taxonomy" id="2850322"/>
    <lineage>
        <taxon>Bacteria</taxon>
        <taxon>Bacillati</taxon>
        <taxon>Bacillota</taxon>
        <taxon>Clostridia</taxon>
        <taxon>Lachnospirales</taxon>
        <taxon>Lachnospiraceae</taxon>
        <taxon>Diplocloster</taxon>
    </lineage>
</organism>
<dbReference type="PANTHER" id="PTHR32243:SF18">
    <property type="entry name" value="INNER MEMBRANE ABC TRANSPORTER PERMEASE PROTEIN YCJP"/>
    <property type="match status" value="1"/>
</dbReference>
<comment type="subcellular location">
    <subcellularLocation>
        <location evidence="1 7">Cell membrane</location>
        <topology evidence="1 7">Multi-pass membrane protein</topology>
    </subcellularLocation>
</comment>
<dbReference type="InterPro" id="IPR000515">
    <property type="entry name" value="MetI-like"/>
</dbReference>
<keyword evidence="5 7" id="KW-1133">Transmembrane helix</keyword>
<gene>
    <name evidence="9" type="ORF">KTH90_07760</name>
</gene>
<keyword evidence="10" id="KW-1185">Reference proteome</keyword>
<dbReference type="Gene3D" id="1.10.3720.10">
    <property type="entry name" value="MetI-like"/>
    <property type="match status" value="1"/>
</dbReference>
<feature type="transmembrane region" description="Helical" evidence="7">
    <location>
        <begin position="243"/>
        <end position="266"/>
    </location>
</feature>
<sequence>MNKYRAKKMFWTGMAILVAAIFTLYFLFPIYWTFTTSIKERSQIFQLPPAWIPTKITMQYYVDIFTNTNVGRYFLNSMFIACLAVAGTMFLALPAAFGLSIFRFRGKKLISDGIITIRMVPALLFTIPYFVIFLKVGLTDKLTGIALCHIAVNLPFAIWLFINYFKELPATIYEAALIDGCNNFSLFSKVAVKLVTPGIVTVGILVFINSWNEFSMALTMVFSDEKKTLPIAISSMIQYNTDIPYGTLSAIGMIVMIPAILTSLFAQKFIVDGITAGAVKG</sequence>
<evidence type="ECO:0000259" key="8">
    <source>
        <dbReference type="PROSITE" id="PS50928"/>
    </source>
</evidence>
<keyword evidence="4 7" id="KW-0812">Transmembrane</keyword>
<dbReference type="InterPro" id="IPR050901">
    <property type="entry name" value="BP-dep_ABC_trans_perm"/>
</dbReference>
<reference evidence="9 10" key="1">
    <citation type="submission" date="2021-06" db="EMBL/GenBank/DDBJ databases">
        <title>Description of novel taxa of the family Lachnospiraceae.</title>
        <authorList>
            <person name="Chaplin A.V."/>
            <person name="Sokolova S.R."/>
            <person name="Pikina A.P."/>
            <person name="Korzhanova M."/>
            <person name="Belova V."/>
            <person name="Korostin D."/>
            <person name="Efimov B.A."/>
        </authorList>
    </citation>
    <scope>NUCLEOTIDE SEQUENCE [LARGE SCALE GENOMIC DNA]</scope>
    <source>
        <strain evidence="9 10">ASD4241</strain>
    </source>
</reference>
<comment type="similarity">
    <text evidence="7">Belongs to the binding-protein-dependent transport system permease family.</text>
</comment>
<evidence type="ECO:0000256" key="7">
    <source>
        <dbReference type="RuleBase" id="RU363032"/>
    </source>
</evidence>
<feature type="transmembrane region" description="Helical" evidence="7">
    <location>
        <begin position="78"/>
        <end position="102"/>
    </location>
</feature>
<feature type="transmembrane region" description="Helical" evidence="7">
    <location>
        <begin position="12"/>
        <end position="32"/>
    </location>
</feature>
<dbReference type="EMBL" id="JAHQCX010000004">
    <property type="protein sequence ID" value="MBU9725908.1"/>
    <property type="molecule type" value="Genomic_DNA"/>
</dbReference>
<keyword evidence="2 7" id="KW-0813">Transport</keyword>
<feature type="transmembrane region" description="Helical" evidence="7">
    <location>
        <begin position="186"/>
        <end position="208"/>
    </location>
</feature>